<dbReference type="EC" id="3.5.1.94" evidence="5"/>
<comment type="function">
    <text evidence="3">Involved in the breakdown of putrescine via hydrolysis of the gamma-glutamyl linkage of gamma-glutamyl-gamma-aminobutyrate.</text>
</comment>
<dbReference type="CDD" id="cd01745">
    <property type="entry name" value="GATase1_2"/>
    <property type="match status" value="1"/>
</dbReference>
<dbReference type="Proteomes" id="UP000606935">
    <property type="component" value="Unassembled WGS sequence"/>
</dbReference>
<evidence type="ECO:0000256" key="2">
    <source>
        <dbReference type="ARBA" id="ARBA00052718"/>
    </source>
</evidence>
<protein>
    <recommendedName>
        <fullName evidence="5">gamma-glutamyl-gamma-aminobutyrate hydrolase</fullName>
        <ecNumber evidence="5">3.5.1.94</ecNumber>
    </recommendedName>
</protein>
<dbReference type="Pfam" id="PF07722">
    <property type="entry name" value="Peptidase_C26"/>
    <property type="match status" value="1"/>
</dbReference>
<dbReference type="AlphaFoldDB" id="A0A917Z3Z2"/>
<keyword evidence="6" id="KW-0378">Hydrolase</keyword>
<keyword evidence="7" id="KW-1185">Reference proteome</keyword>
<dbReference type="PROSITE" id="PS51273">
    <property type="entry name" value="GATASE_TYPE_1"/>
    <property type="match status" value="1"/>
</dbReference>
<reference evidence="6" key="2">
    <citation type="submission" date="2020-09" db="EMBL/GenBank/DDBJ databases">
        <authorList>
            <person name="Sun Q."/>
            <person name="Zhou Y."/>
        </authorList>
    </citation>
    <scope>NUCLEOTIDE SEQUENCE</scope>
    <source>
        <strain evidence="6">CGMCC 1.7086</strain>
    </source>
</reference>
<dbReference type="InterPro" id="IPR011697">
    <property type="entry name" value="Peptidase_C26"/>
</dbReference>
<evidence type="ECO:0000256" key="4">
    <source>
        <dbReference type="ARBA" id="ARBA00060634"/>
    </source>
</evidence>
<gene>
    <name evidence="6" type="primary">guaA</name>
    <name evidence="6" type="ORF">GCM10010982_36370</name>
</gene>
<name>A0A917Z3Z2_9ALTE</name>
<dbReference type="InterPro" id="IPR044668">
    <property type="entry name" value="PuuD-like"/>
</dbReference>
<comment type="similarity">
    <text evidence="1">Belongs to the peptidase C26 family.</text>
</comment>
<dbReference type="GO" id="GO:0005829">
    <property type="term" value="C:cytosol"/>
    <property type="evidence" value="ECO:0007669"/>
    <property type="project" value="TreeGrafter"/>
</dbReference>
<reference evidence="6" key="1">
    <citation type="journal article" date="2014" name="Int. J. Syst. Evol. Microbiol.">
        <title>Complete genome sequence of Corynebacterium casei LMG S-19264T (=DSM 44701T), isolated from a smear-ripened cheese.</title>
        <authorList>
            <consortium name="US DOE Joint Genome Institute (JGI-PGF)"/>
            <person name="Walter F."/>
            <person name="Albersmeier A."/>
            <person name="Kalinowski J."/>
            <person name="Ruckert C."/>
        </authorList>
    </citation>
    <scope>NUCLEOTIDE SEQUENCE</scope>
    <source>
        <strain evidence="6">CGMCC 1.7086</strain>
    </source>
</reference>
<organism evidence="6 7">
    <name type="scientific">Bowmanella pacifica</name>
    <dbReference type="NCBI Taxonomy" id="502051"/>
    <lineage>
        <taxon>Bacteria</taxon>
        <taxon>Pseudomonadati</taxon>
        <taxon>Pseudomonadota</taxon>
        <taxon>Gammaproteobacteria</taxon>
        <taxon>Alteromonadales</taxon>
        <taxon>Alteromonadaceae</taxon>
        <taxon>Bowmanella</taxon>
    </lineage>
</organism>
<dbReference type="RefSeq" id="WP_229702290.1">
    <property type="nucleotide sequence ID" value="NZ_BMLS01000008.1"/>
</dbReference>
<evidence type="ECO:0000256" key="1">
    <source>
        <dbReference type="ARBA" id="ARBA00011083"/>
    </source>
</evidence>
<comment type="catalytic activity">
    <reaction evidence="2">
        <text>4-(gamma-L-glutamylamino)butanoate + H2O = 4-aminobutanoate + L-glutamate</text>
        <dbReference type="Rhea" id="RHEA:19737"/>
        <dbReference type="ChEBI" id="CHEBI:15377"/>
        <dbReference type="ChEBI" id="CHEBI:29985"/>
        <dbReference type="ChEBI" id="CHEBI:58800"/>
        <dbReference type="ChEBI" id="CHEBI:59888"/>
        <dbReference type="EC" id="3.5.1.94"/>
    </reaction>
</comment>
<dbReference type="EMBL" id="BMLS01000008">
    <property type="protein sequence ID" value="GGO74169.1"/>
    <property type="molecule type" value="Genomic_DNA"/>
</dbReference>
<sequence>MRNATPLLIGVCADLIVRGPHAYHQSGDKYIRALLHGDTPVVPLVIPALFHRLSKDCQAALINKLDGILLTGSYSNLHPSYYDEAELEGDDAERDPHRDASNWALFDSVIAADLPMLGICRGFQELNVYFGGSLHHRLHEAEGLMDHREDKTQPVEQQYAPAHAVTLCHSGILSAWFTEQHRIQVNSIHMQGIKNLGQGLQVEARADDGLIEAFSRPESSFLLAVQWHPEWRPELYPQNARILAGFVEACQNWRDKRSQA</sequence>
<accession>A0A917Z3Z2</accession>
<dbReference type="FunFam" id="3.40.50.880:FF:000030">
    <property type="entry name" value="Gamma-glutamyl-gamma-aminobutyrate hydrolase PuuD"/>
    <property type="match status" value="1"/>
</dbReference>
<evidence type="ECO:0000256" key="3">
    <source>
        <dbReference type="ARBA" id="ARBA00055068"/>
    </source>
</evidence>
<dbReference type="PANTHER" id="PTHR43235">
    <property type="entry name" value="GLUTAMINE AMIDOTRANSFERASE PB2B2.05-RELATED"/>
    <property type="match status" value="1"/>
</dbReference>
<dbReference type="SUPFAM" id="SSF52317">
    <property type="entry name" value="Class I glutamine amidotransferase-like"/>
    <property type="match status" value="1"/>
</dbReference>
<evidence type="ECO:0000256" key="5">
    <source>
        <dbReference type="ARBA" id="ARBA00066788"/>
    </source>
</evidence>
<dbReference type="PANTHER" id="PTHR43235:SF1">
    <property type="entry name" value="GLUTAMINE AMIDOTRANSFERASE PB2B2.05-RELATED"/>
    <property type="match status" value="1"/>
</dbReference>
<comment type="caution">
    <text evidence="6">The sequence shown here is derived from an EMBL/GenBank/DDBJ whole genome shotgun (WGS) entry which is preliminary data.</text>
</comment>
<dbReference type="Gene3D" id="3.40.50.880">
    <property type="match status" value="1"/>
</dbReference>
<dbReference type="InterPro" id="IPR029062">
    <property type="entry name" value="Class_I_gatase-like"/>
</dbReference>
<dbReference type="GO" id="GO:0006598">
    <property type="term" value="P:polyamine catabolic process"/>
    <property type="evidence" value="ECO:0007669"/>
    <property type="project" value="TreeGrafter"/>
</dbReference>
<comment type="pathway">
    <text evidence="4">Amine and polyamine degradation; putrescine degradation; 4-aminobutanoate from putrescine: step 4/4.</text>
</comment>
<evidence type="ECO:0000313" key="6">
    <source>
        <dbReference type="EMBL" id="GGO74169.1"/>
    </source>
</evidence>
<dbReference type="GO" id="GO:0033969">
    <property type="term" value="F:gamma-glutamyl-gamma-aminobutyrate hydrolase activity"/>
    <property type="evidence" value="ECO:0007669"/>
    <property type="project" value="UniProtKB-EC"/>
</dbReference>
<proteinExistence type="inferred from homology"/>
<evidence type="ECO:0000313" key="7">
    <source>
        <dbReference type="Proteomes" id="UP000606935"/>
    </source>
</evidence>